<evidence type="ECO:0000259" key="12">
    <source>
        <dbReference type="SMART" id="SM00845"/>
    </source>
</evidence>
<dbReference type="InterPro" id="IPR017959">
    <property type="entry name" value="Asn/Gln-tRNA_amidoTrfase_suB/E"/>
</dbReference>
<dbReference type="Gene3D" id="1.10.10.410">
    <property type="match status" value="1"/>
</dbReference>
<dbReference type="InterPro" id="IPR003789">
    <property type="entry name" value="Asn/Gln_tRNA_amidoTrase-B-like"/>
</dbReference>
<reference evidence="13 14" key="1">
    <citation type="submission" date="2017-07" db="EMBL/GenBank/DDBJ databases">
        <title>Paenibacillus herberti R33 genome sequencing and assembly.</title>
        <authorList>
            <person name="Su W."/>
        </authorList>
    </citation>
    <scope>NUCLEOTIDE SEQUENCE [LARGE SCALE GENOMIC DNA]</scope>
    <source>
        <strain evidence="13 14">R33</strain>
    </source>
</reference>
<dbReference type="AlphaFoldDB" id="A0A229NVC7"/>
<keyword evidence="14" id="KW-1185">Reference proteome</keyword>
<keyword evidence="4 11" id="KW-0436">Ligase</keyword>
<comment type="function">
    <text evidence="8 11">Allows the formation of correctly charged Asn-tRNA(Asn) or Gln-tRNA(Gln) through the transamidation of misacylated Asp-tRNA(Asn) or Glu-tRNA(Gln) in organisms which lack either or both of asparaginyl-tRNA or glutaminyl-tRNA synthetases. The reaction takes place in the presence of glutamine and ATP through an activated phospho-Asp-tRNA(Asn) or phospho-Glu-tRNA(Gln).</text>
</comment>
<gene>
    <name evidence="11" type="primary">gatB</name>
    <name evidence="13" type="ORF">CGZ75_22490</name>
</gene>
<dbReference type="FunFam" id="1.10.10.410:FF:000001">
    <property type="entry name" value="Aspartyl/glutamyl-tRNA(Asn/Gln) amidotransferase subunit B"/>
    <property type="match status" value="1"/>
</dbReference>
<dbReference type="InterPro" id="IPR006075">
    <property type="entry name" value="Asn/Gln-tRNA_Trfase_suB/E_cat"/>
</dbReference>
<dbReference type="InterPro" id="IPR014746">
    <property type="entry name" value="Gln_synth/guanido_kin_cat_dom"/>
</dbReference>
<dbReference type="Proteomes" id="UP000215145">
    <property type="component" value="Unassembled WGS sequence"/>
</dbReference>
<evidence type="ECO:0000256" key="7">
    <source>
        <dbReference type="ARBA" id="ARBA00022917"/>
    </source>
</evidence>
<dbReference type="OrthoDB" id="9804078at2"/>
<dbReference type="FunFam" id="1.10.150.380:FF:000001">
    <property type="entry name" value="Aspartyl/glutamyl-tRNA(Asn/Gln) amidotransferase subunit B"/>
    <property type="match status" value="1"/>
</dbReference>
<dbReference type="SMART" id="SM00845">
    <property type="entry name" value="GatB_Yqey"/>
    <property type="match status" value="1"/>
</dbReference>
<keyword evidence="5 11" id="KW-0547">Nucleotide-binding</keyword>
<name>A0A229NVC7_9BACL</name>
<accession>A0A229NVC7</accession>
<dbReference type="NCBIfam" id="TIGR00133">
    <property type="entry name" value="gatB"/>
    <property type="match status" value="1"/>
</dbReference>
<comment type="catalytic activity">
    <reaction evidence="9 11">
        <text>L-aspartyl-tRNA(Asn) + L-glutamine + ATP + H2O = L-asparaginyl-tRNA(Asn) + L-glutamate + ADP + phosphate + 2 H(+)</text>
        <dbReference type="Rhea" id="RHEA:14513"/>
        <dbReference type="Rhea" id="RHEA-COMP:9674"/>
        <dbReference type="Rhea" id="RHEA-COMP:9677"/>
        <dbReference type="ChEBI" id="CHEBI:15377"/>
        <dbReference type="ChEBI" id="CHEBI:15378"/>
        <dbReference type="ChEBI" id="CHEBI:29985"/>
        <dbReference type="ChEBI" id="CHEBI:30616"/>
        <dbReference type="ChEBI" id="CHEBI:43474"/>
        <dbReference type="ChEBI" id="CHEBI:58359"/>
        <dbReference type="ChEBI" id="CHEBI:78515"/>
        <dbReference type="ChEBI" id="CHEBI:78516"/>
        <dbReference type="ChEBI" id="CHEBI:456216"/>
    </reaction>
</comment>
<dbReference type="Gene3D" id="1.10.150.380">
    <property type="entry name" value="GatB domain, N-terminal subdomain"/>
    <property type="match status" value="1"/>
</dbReference>
<dbReference type="SUPFAM" id="SSF55931">
    <property type="entry name" value="Glutamine synthetase/guanido kinase"/>
    <property type="match status" value="1"/>
</dbReference>
<protein>
    <recommendedName>
        <fullName evidence="3 11">Aspartyl/glutamyl-tRNA(Asn/Gln) amidotransferase subunit B</fullName>
        <shortName evidence="11">Asp/Glu-ADT subunit B</shortName>
        <ecNumber evidence="11">6.3.5.-</ecNumber>
    </recommendedName>
</protein>
<evidence type="ECO:0000256" key="2">
    <source>
        <dbReference type="ARBA" id="ARBA00011123"/>
    </source>
</evidence>
<comment type="catalytic activity">
    <reaction evidence="10 11">
        <text>L-glutamyl-tRNA(Gln) + L-glutamine + ATP + H2O = L-glutaminyl-tRNA(Gln) + L-glutamate + ADP + phosphate + H(+)</text>
        <dbReference type="Rhea" id="RHEA:17521"/>
        <dbReference type="Rhea" id="RHEA-COMP:9681"/>
        <dbReference type="Rhea" id="RHEA-COMP:9684"/>
        <dbReference type="ChEBI" id="CHEBI:15377"/>
        <dbReference type="ChEBI" id="CHEBI:15378"/>
        <dbReference type="ChEBI" id="CHEBI:29985"/>
        <dbReference type="ChEBI" id="CHEBI:30616"/>
        <dbReference type="ChEBI" id="CHEBI:43474"/>
        <dbReference type="ChEBI" id="CHEBI:58359"/>
        <dbReference type="ChEBI" id="CHEBI:78520"/>
        <dbReference type="ChEBI" id="CHEBI:78521"/>
        <dbReference type="ChEBI" id="CHEBI:456216"/>
    </reaction>
</comment>
<evidence type="ECO:0000256" key="6">
    <source>
        <dbReference type="ARBA" id="ARBA00022840"/>
    </source>
</evidence>
<proteinExistence type="inferred from homology"/>
<evidence type="ECO:0000256" key="10">
    <source>
        <dbReference type="ARBA" id="ARBA00047913"/>
    </source>
</evidence>
<evidence type="ECO:0000256" key="11">
    <source>
        <dbReference type="HAMAP-Rule" id="MF_00121"/>
    </source>
</evidence>
<evidence type="ECO:0000256" key="4">
    <source>
        <dbReference type="ARBA" id="ARBA00022598"/>
    </source>
</evidence>
<dbReference type="HAMAP" id="MF_00121">
    <property type="entry name" value="GatB"/>
    <property type="match status" value="1"/>
</dbReference>
<keyword evidence="13" id="KW-0808">Transferase</keyword>
<dbReference type="NCBIfam" id="NF004011">
    <property type="entry name" value="PRK05477.1-1"/>
    <property type="match status" value="1"/>
</dbReference>
<evidence type="ECO:0000313" key="13">
    <source>
        <dbReference type="EMBL" id="OXM13784.1"/>
    </source>
</evidence>
<comment type="subunit">
    <text evidence="2 11">Heterotrimer of A, B and C subunits.</text>
</comment>
<dbReference type="RefSeq" id="WP_089526484.1">
    <property type="nucleotide sequence ID" value="NZ_NMUQ01000003.1"/>
</dbReference>
<dbReference type="EMBL" id="NMUQ01000003">
    <property type="protein sequence ID" value="OXM13784.1"/>
    <property type="molecule type" value="Genomic_DNA"/>
</dbReference>
<dbReference type="InterPro" id="IPR017958">
    <property type="entry name" value="Gln-tRNA_amidoTrfase_suB_CS"/>
</dbReference>
<dbReference type="InterPro" id="IPR004413">
    <property type="entry name" value="GatB"/>
</dbReference>
<organism evidence="13 14">
    <name type="scientific">Paenibacillus herberti</name>
    <dbReference type="NCBI Taxonomy" id="1619309"/>
    <lineage>
        <taxon>Bacteria</taxon>
        <taxon>Bacillati</taxon>
        <taxon>Bacillota</taxon>
        <taxon>Bacilli</taxon>
        <taxon>Bacillales</taxon>
        <taxon>Paenibacillaceae</taxon>
        <taxon>Paenibacillus</taxon>
    </lineage>
</organism>
<dbReference type="PANTHER" id="PTHR11659:SF0">
    <property type="entry name" value="GLUTAMYL-TRNA(GLN) AMIDOTRANSFERASE SUBUNIT B, MITOCHONDRIAL"/>
    <property type="match status" value="1"/>
</dbReference>
<dbReference type="GO" id="GO:0050566">
    <property type="term" value="F:asparaginyl-tRNA synthase (glutamine-hydrolyzing) activity"/>
    <property type="evidence" value="ECO:0007669"/>
    <property type="project" value="RHEA"/>
</dbReference>
<evidence type="ECO:0000256" key="1">
    <source>
        <dbReference type="ARBA" id="ARBA00005306"/>
    </source>
</evidence>
<dbReference type="SUPFAM" id="SSF89095">
    <property type="entry name" value="GatB/YqeY motif"/>
    <property type="match status" value="1"/>
</dbReference>
<dbReference type="NCBIfam" id="NF004014">
    <property type="entry name" value="PRK05477.1-4"/>
    <property type="match status" value="1"/>
</dbReference>
<dbReference type="GO" id="GO:0050567">
    <property type="term" value="F:glutaminyl-tRNA synthase (glutamine-hydrolyzing) activity"/>
    <property type="evidence" value="ECO:0007669"/>
    <property type="project" value="UniProtKB-UniRule"/>
</dbReference>
<dbReference type="GO" id="GO:0005524">
    <property type="term" value="F:ATP binding"/>
    <property type="evidence" value="ECO:0007669"/>
    <property type="project" value="UniProtKB-KW"/>
</dbReference>
<comment type="caution">
    <text evidence="13">The sequence shown here is derived from an EMBL/GenBank/DDBJ whole genome shotgun (WGS) entry which is preliminary data.</text>
</comment>
<dbReference type="NCBIfam" id="NF004012">
    <property type="entry name" value="PRK05477.1-2"/>
    <property type="match status" value="1"/>
</dbReference>
<dbReference type="GO" id="GO:0006412">
    <property type="term" value="P:translation"/>
    <property type="evidence" value="ECO:0007669"/>
    <property type="project" value="UniProtKB-UniRule"/>
</dbReference>
<dbReference type="GO" id="GO:0070681">
    <property type="term" value="P:glutaminyl-tRNAGln biosynthesis via transamidation"/>
    <property type="evidence" value="ECO:0007669"/>
    <property type="project" value="TreeGrafter"/>
</dbReference>
<dbReference type="InterPro" id="IPR042114">
    <property type="entry name" value="GatB_C_1"/>
</dbReference>
<evidence type="ECO:0000313" key="14">
    <source>
        <dbReference type="Proteomes" id="UP000215145"/>
    </source>
</evidence>
<comment type="similarity">
    <text evidence="1 11">Belongs to the GatB/GatE family. GatB subfamily.</text>
</comment>
<dbReference type="EC" id="6.3.5.-" evidence="11"/>
<dbReference type="GO" id="GO:0016740">
    <property type="term" value="F:transferase activity"/>
    <property type="evidence" value="ECO:0007669"/>
    <property type="project" value="UniProtKB-KW"/>
</dbReference>
<dbReference type="Pfam" id="PF02637">
    <property type="entry name" value="GatB_Yqey"/>
    <property type="match status" value="1"/>
</dbReference>
<evidence type="ECO:0000256" key="5">
    <source>
        <dbReference type="ARBA" id="ARBA00022741"/>
    </source>
</evidence>
<dbReference type="InterPro" id="IPR023168">
    <property type="entry name" value="GatB_Yqey_C_2"/>
</dbReference>
<dbReference type="PROSITE" id="PS01234">
    <property type="entry name" value="GATB"/>
    <property type="match status" value="1"/>
</dbReference>
<feature type="domain" description="Asn/Gln amidotransferase" evidence="12">
    <location>
        <begin position="331"/>
        <end position="478"/>
    </location>
</feature>
<evidence type="ECO:0000256" key="3">
    <source>
        <dbReference type="ARBA" id="ARBA00016923"/>
    </source>
</evidence>
<dbReference type="InterPro" id="IPR018027">
    <property type="entry name" value="Asn/Gln_amidotransferase"/>
</dbReference>
<dbReference type="PANTHER" id="PTHR11659">
    <property type="entry name" value="GLUTAMYL-TRNA GLN AMIDOTRANSFERASE SUBUNIT B MITOCHONDRIAL AND PROKARYOTIC PET112-RELATED"/>
    <property type="match status" value="1"/>
</dbReference>
<dbReference type="Pfam" id="PF02934">
    <property type="entry name" value="GatB_N"/>
    <property type="match status" value="1"/>
</dbReference>
<evidence type="ECO:0000256" key="9">
    <source>
        <dbReference type="ARBA" id="ARBA00047380"/>
    </source>
</evidence>
<sequence length="480" mass="53335">MTQFNTYETVIGLEVHVELHTASKIFCGCSTSFGAPPNTHTCPICLGHPGVLPVLNRQAVDYAMKAAMALNCTVADVSKFDRKNYFYPDSPKAYQISQFDQPIGENGWIDIEVNGETKRIGITRLHLEEDAGKLTHVEGGFASLVDFNRVGTPLIEIVSEPDLRSPEETKAYLEKLRAIMQYCDVSDVKMEEGSLRCDANVSLRPWGQEKLGTRAELKNMNSFRGVQRGLEYEQLRQADILDANGTVVQETRRWDDAQGKTFAMRGKEESHDYRYFPDPDLVRLFIDSEWKERVRASIPELPDARQARYSAEYGLPAYDAAVITSSKKLADFFEESLVYTKDAKAVANWIMGDLLAYLNQNNKEIDAVSITGQGLGEMIGLLEKGTISGKIAKTVFKEMLESGKLPQQIVEEQGLVQISDEGAIKGIVEKVVAANPQSVEDYRAGKEKAIGFLVGQVMKESRGKANPGLANKLLVDYLNA</sequence>
<evidence type="ECO:0000256" key="8">
    <source>
        <dbReference type="ARBA" id="ARBA00024799"/>
    </source>
</evidence>
<keyword evidence="7 11" id="KW-0648">Protein biosynthesis</keyword>
<keyword evidence="6 11" id="KW-0067">ATP-binding</keyword>